<evidence type="ECO:0000313" key="2">
    <source>
        <dbReference type="EMBL" id="MBA8920860.1"/>
    </source>
</evidence>
<dbReference type="AlphaFoldDB" id="A0A839FGN0"/>
<keyword evidence="1" id="KW-1133">Transmembrane helix</keyword>
<dbReference type="Proteomes" id="UP000546252">
    <property type="component" value="Unassembled WGS sequence"/>
</dbReference>
<keyword evidence="1" id="KW-0812">Transmembrane</keyword>
<gene>
    <name evidence="2" type="ORF">HNR24_000793</name>
</gene>
<sequence>MPPAQAQEAPTAGTLLRLCVPAILVGVVSALGLLLVEGAAHLLEQLLWERLPEAWDSDPDSGWWIFGVLTAVGLGVALIVSFFPGGAGEDSATVELMGPRWP</sequence>
<feature type="transmembrane region" description="Helical" evidence="1">
    <location>
        <begin position="63"/>
        <end position="83"/>
    </location>
</feature>
<organism evidence="2 3">
    <name type="scientific">Nesterenkonia jeotgali</name>
    <dbReference type="NCBI Taxonomy" id="317018"/>
    <lineage>
        <taxon>Bacteria</taxon>
        <taxon>Bacillati</taxon>
        <taxon>Actinomycetota</taxon>
        <taxon>Actinomycetes</taxon>
        <taxon>Micrococcales</taxon>
        <taxon>Micrococcaceae</taxon>
        <taxon>Nesterenkonia</taxon>
    </lineage>
</organism>
<keyword evidence="1" id="KW-0472">Membrane</keyword>
<dbReference type="RefSeq" id="WP_259392399.1">
    <property type="nucleotide sequence ID" value="NZ_BAAAKT010000002.1"/>
</dbReference>
<protein>
    <submittedName>
        <fullName evidence="2">ABC-type uncharacterized transport system permease subunit</fullName>
    </submittedName>
</protein>
<dbReference type="EMBL" id="JACJIH010000001">
    <property type="protein sequence ID" value="MBA8920860.1"/>
    <property type="molecule type" value="Genomic_DNA"/>
</dbReference>
<comment type="caution">
    <text evidence="2">The sequence shown here is derived from an EMBL/GenBank/DDBJ whole genome shotgun (WGS) entry which is preliminary data.</text>
</comment>
<accession>A0A839FGN0</accession>
<evidence type="ECO:0000313" key="3">
    <source>
        <dbReference type="Proteomes" id="UP000546252"/>
    </source>
</evidence>
<dbReference type="InterPro" id="IPR014743">
    <property type="entry name" value="Cl-channel_core"/>
</dbReference>
<dbReference type="SUPFAM" id="SSF81340">
    <property type="entry name" value="Clc chloride channel"/>
    <property type="match status" value="1"/>
</dbReference>
<name>A0A839FGN0_9MICC</name>
<feature type="transmembrane region" description="Helical" evidence="1">
    <location>
        <begin position="20"/>
        <end position="43"/>
    </location>
</feature>
<proteinExistence type="predicted"/>
<reference evidence="2 3" key="1">
    <citation type="submission" date="2020-08" db="EMBL/GenBank/DDBJ databases">
        <title>Sequencing the genomes of 1000 actinobacteria strains.</title>
        <authorList>
            <person name="Klenk H.-P."/>
        </authorList>
    </citation>
    <scope>NUCLEOTIDE SEQUENCE [LARGE SCALE GENOMIC DNA]</scope>
    <source>
        <strain evidence="2 3">DSM 19081</strain>
    </source>
</reference>
<evidence type="ECO:0000256" key="1">
    <source>
        <dbReference type="SAM" id="Phobius"/>
    </source>
</evidence>